<dbReference type="Gene3D" id="3.20.20.80">
    <property type="entry name" value="Glycosidases"/>
    <property type="match status" value="1"/>
</dbReference>
<evidence type="ECO:0000313" key="3">
    <source>
        <dbReference type="Proteomes" id="UP001595699"/>
    </source>
</evidence>
<dbReference type="InterPro" id="IPR017853">
    <property type="entry name" value="GH"/>
</dbReference>
<dbReference type="Proteomes" id="UP001595699">
    <property type="component" value="Unassembled WGS sequence"/>
</dbReference>
<name>A0ABV7YPC0_9ACTN</name>
<evidence type="ECO:0000313" key="2">
    <source>
        <dbReference type="EMBL" id="MFC3766714.1"/>
    </source>
</evidence>
<feature type="chain" id="PRO_5045297862" description="GH26 domain-containing protein" evidence="1">
    <location>
        <begin position="25"/>
        <end position="289"/>
    </location>
</feature>
<organism evidence="2 3">
    <name type="scientific">Tenggerimyces flavus</name>
    <dbReference type="NCBI Taxonomy" id="1708749"/>
    <lineage>
        <taxon>Bacteria</taxon>
        <taxon>Bacillati</taxon>
        <taxon>Actinomycetota</taxon>
        <taxon>Actinomycetes</taxon>
        <taxon>Propionibacteriales</taxon>
        <taxon>Nocardioidaceae</taxon>
        <taxon>Tenggerimyces</taxon>
    </lineage>
</organism>
<proteinExistence type="predicted"/>
<gene>
    <name evidence="2" type="ORF">ACFOUW_38205</name>
</gene>
<evidence type="ECO:0000256" key="1">
    <source>
        <dbReference type="SAM" id="SignalP"/>
    </source>
</evidence>
<sequence length="289" mass="31968">MKRLVAVLIATVPLLMGTIPSSSAAVPLPWFGANAGGDGTSQQLWDETNQQLGGGKLAIRRSFDSTIKPAGREEWRRTDAKRQFYSVKPPGNDVQGFLDGKYDAQLRVTAKGLPSGSRFTVYHEPEDNMSGATFAKLMRRTVSIVHAANPGVEVWYVAMAYQWETNAKGNVDTNAGWIDAARAADAVGIDVYSPGWDFGPIRGDRGFNRWWKELRVPSGKPWGIVERGIDDSRGETVRIQTLRDDWALAKERGAVLFLYWNSPRDGTWKLTGSRERAAARAIAQEARQS</sequence>
<feature type="signal peptide" evidence="1">
    <location>
        <begin position="1"/>
        <end position="24"/>
    </location>
</feature>
<accession>A0ABV7YPC0</accession>
<dbReference type="RefSeq" id="WP_205118343.1">
    <property type="nucleotide sequence ID" value="NZ_JAFBCM010000001.1"/>
</dbReference>
<keyword evidence="3" id="KW-1185">Reference proteome</keyword>
<comment type="caution">
    <text evidence="2">The sequence shown here is derived from an EMBL/GenBank/DDBJ whole genome shotgun (WGS) entry which is preliminary data.</text>
</comment>
<keyword evidence="1" id="KW-0732">Signal</keyword>
<dbReference type="SUPFAM" id="SSF51445">
    <property type="entry name" value="(Trans)glycosidases"/>
    <property type="match status" value="1"/>
</dbReference>
<protein>
    <recommendedName>
        <fullName evidence="4">GH26 domain-containing protein</fullName>
    </recommendedName>
</protein>
<reference evidence="3" key="1">
    <citation type="journal article" date="2019" name="Int. J. Syst. Evol. Microbiol.">
        <title>The Global Catalogue of Microorganisms (GCM) 10K type strain sequencing project: providing services to taxonomists for standard genome sequencing and annotation.</title>
        <authorList>
            <consortium name="The Broad Institute Genomics Platform"/>
            <consortium name="The Broad Institute Genome Sequencing Center for Infectious Disease"/>
            <person name="Wu L."/>
            <person name="Ma J."/>
        </authorList>
    </citation>
    <scope>NUCLEOTIDE SEQUENCE [LARGE SCALE GENOMIC DNA]</scope>
    <source>
        <strain evidence="3">CGMCC 4.7241</strain>
    </source>
</reference>
<evidence type="ECO:0008006" key="4">
    <source>
        <dbReference type="Google" id="ProtNLM"/>
    </source>
</evidence>
<dbReference type="EMBL" id="JBHRZH010000056">
    <property type="protein sequence ID" value="MFC3766714.1"/>
    <property type="molecule type" value="Genomic_DNA"/>
</dbReference>